<feature type="compositionally biased region" description="Basic and acidic residues" evidence="1">
    <location>
        <begin position="71"/>
        <end position="93"/>
    </location>
</feature>
<evidence type="ECO:0000313" key="2">
    <source>
        <dbReference type="EMBL" id="CBY09261.1"/>
    </source>
</evidence>
<keyword evidence="3" id="KW-1185">Reference proteome</keyword>
<proteinExistence type="predicted"/>
<sequence length="119" mass="14178">MEQLNFERQESMAKPRGKSDIFGGTKKTDYNYMAYLEDEIRKKEELKKKKKEQEELEAQLEEKRILREIEQLNRQNEADIQREREAKARKDQQKNVGAQRQAPPKPRFLLTMSDGHLPC</sequence>
<dbReference type="Proteomes" id="UP000001307">
    <property type="component" value="Unassembled WGS sequence"/>
</dbReference>
<accession>E4XCD6</accession>
<feature type="compositionally biased region" description="Basic and acidic residues" evidence="1">
    <location>
        <begin position="1"/>
        <end position="19"/>
    </location>
</feature>
<dbReference type="InParanoid" id="E4XCD6"/>
<gene>
    <name evidence="2" type="ORF">GSOID_T00007796001</name>
</gene>
<evidence type="ECO:0000256" key="1">
    <source>
        <dbReference type="SAM" id="MobiDB-lite"/>
    </source>
</evidence>
<evidence type="ECO:0000313" key="3">
    <source>
        <dbReference type="Proteomes" id="UP000001307"/>
    </source>
</evidence>
<reference evidence="2" key="1">
    <citation type="journal article" date="2010" name="Science">
        <title>Plasticity of animal genome architecture unmasked by rapid evolution of a pelagic tunicate.</title>
        <authorList>
            <person name="Denoeud F."/>
            <person name="Henriet S."/>
            <person name="Mungpakdee S."/>
            <person name="Aury J.M."/>
            <person name="Da Silva C."/>
            <person name="Brinkmann H."/>
            <person name="Mikhaleva J."/>
            <person name="Olsen L.C."/>
            <person name="Jubin C."/>
            <person name="Canestro C."/>
            <person name="Bouquet J.M."/>
            <person name="Danks G."/>
            <person name="Poulain J."/>
            <person name="Campsteijn C."/>
            <person name="Adamski M."/>
            <person name="Cross I."/>
            <person name="Yadetie F."/>
            <person name="Muffato M."/>
            <person name="Louis A."/>
            <person name="Butcher S."/>
            <person name="Tsagkogeorga G."/>
            <person name="Konrad A."/>
            <person name="Singh S."/>
            <person name="Jensen M.F."/>
            <person name="Cong E.H."/>
            <person name="Eikeseth-Otteraa H."/>
            <person name="Noel B."/>
            <person name="Anthouard V."/>
            <person name="Porcel B.M."/>
            <person name="Kachouri-Lafond R."/>
            <person name="Nishino A."/>
            <person name="Ugolini M."/>
            <person name="Chourrout P."/>
            <person name="Nishida H."/>
            <person name="Aasland R."/>
            <person name="Huzurbazar S."/>
            <person name="Westhof E."/>
            <person name="Delsuc F."/>
            <person name="Lehrach H."/>
            <person name="Reinhardt R."/>
            <person name="Weissenbach J."/>
            <person name="Roy S.W."/>
            <person name="Artiguenave F."/>
            <person name="Postlethwait J.H."/>
            <person name="Manak J.R."/>
            <person name="Thompson E.M."/>
            <person name="Jaillon O."/>
            <person name="Du Pasquier L."/>
            <person name="Boudinot P."/>
            <person name="Liberles D.A."/>
            <person name="Volff J.N."/>
            <person name="Philippe H."/>
            <person name="Lenhard B."/>
            <person name="Roest Crollius H."/>
            <person name="Wincker P."/>
            <person name="Chourrout D."/>
        </authorList>
    </citation>
    <scope>NUCLEOTIDE SEQUENCE [LARGE SCALE GENOMIC DNA]</scope>
</reference>
<organism evidence="2">
    <name type="scientific">Oikopleura dioica</name>
    <name type="common">Tunicate</name>
    <dbReference type="NCBI Taxonomy" id="34765"/>
    <lineage>
        <taxon>Eukaryota</taxon>
        <taxon>Metazoa</taxon>
        <taxon>Chordata</taxon>
        <taxon>Tunicata</taxon>
        <taxon>Appendicularia</taxon>
        <taxon>Copelata</taxon>
        <taxon>Oikopleuridae</taxon>
        <taxon>Oikopleura</taxon>
    </lineage>
</organism>
<dbReference type="AlphaFoldDB" id="E4XCD6"/>
<name>E4XCD6_OIKDI</name>
<feature type="region of interest" description="Disordered" evidence="1">
    <location>
        <begin position="71"/>
        <end position="119"/>
    </location>
</feature>
<feature type="region of interest" description="Disordered" evidence="1">
    <location>
        <begin position="1"/>
        <end position="25"/>
    </location>
</feature>
<dbReference type="EMBL" id="FN653035">
    <property type="protein sequence ID" value="CBY09261.1"/>
    <property type="molecule type" value="Genomic_DNA"/>
</dbReference>
<protein>
    <submittedName>
        <fullName evidence="2">Uncharacterized protein</fullName>
    </submittedName>
</protein>